<dbReference type="InterPro" id="IPR011048">
    <property type="entry name" value="Haem_d1_sf"/>
</dbReference>
<dbReference type="InterPro" id="IPR015943">
    <property type="entry name" value="WD40/YVTN_repeat-like_dom_sf"/>
</dbReference>
<dbReference type="eggNOG" id="COG2706">
    <property type="taxonomic scope" value="Bacteria"/>
</dbReference>
<evidence type="ECO:0000313" key="2">
    <source>
        <dbReference type="EMBL" id="KEK21951.1"/>
    </source>
</evidence>
<dbReference type="RefSeq" id="WP_033678545.1">
    <property type="nucleotide sequence ID" value="NZ_JOTM01000046.1"/>
</dbReference>
<evidence type="ECO:0008006" key="4">
    <source>
        <dbReference type="Google" id="ProtNLM"/>
    </source>
</evidence>
<evidence type="ECO:0000256" key="1">
    <source>
        <dbReference type="ARBA" id="ARBA00005564"/>
    </source>
</evidence>
<dbReference type="InterPro" id="IPR050282">
    <property type="entry name" value="Cycloisomerase_2"/>
</dbReference>
<keyword evidence="3" id="KW-1185">Reference proteome</keyword>
<dbReference type="PANTHER" id="PTHR30344:SF1">
    <property type="entry name" value="6-PHOSPHOGLUCONOLACTONASE"/>
    <property type="match status" value="1"/>
</dbReference>
<dbReference type="GO" id="GO:0017057">
    <property type="term" value="F:6-phosphogluconolactonase activity"/>
    <property type="evidence" value="ECO:0007669"/>
    <property type="project" value="TreeGrafter"/>
</dbReference>
<gene>
    <name evidence="2" type="ORF">BAGA_22980</name>
</gene>
<dbReference type="Proteomes" id="UP000027778">
    <property type="component" value="Unassembled WGS sequence"/>
</dbReference>
<dbReference type="GO" id="GO:0005829">
    <property type="term" value="C:cytosol"/>
    <property type="evidence" value="ECO:0007669"/>
    <property type="project" value="TreeGrafter"/>
</dbReference>
<protein>
    <recommendedName>
        <fullName evidence="4">6-phosphogluconolactonase</fullName>
    </recommendedName>
</protein>
<dbReference type="OrthoDB" id="9790815at2"/>
<evidence type="ECO:0000313" key="3">
    <source>
        <dbReference type="Proteomes" id="UP000027778"/>
    </source>
</evidence>
<comment type="similarity">
    <text evidence="1">Belongs to the cycloisomerase 2 family.</text>
</comment>
<dbReference type="AlphaFoldDB" id="A0A073K612"/>
<accession>A0A073K612</accession>
<organism evidence="2 3">
    <name type="scientific">Bacillus gaemokensis</name>
    <dbReference type="NCBI Taxonomy" id="574375"/>
    <lineage>
        <taxon>Bacteria</taxon>
        <taxon>Bacillati</taxon>
        <taxon>Bacillota</taxon>
        <taxon>Bacilli</taxon>
        <taxon>Bacillales</taxon>
        <taxon>Bacillaceae</taxon>
        <taxon>Bacillus</taxon>
        <taxon>Bacillus cereus group</taxon>
    </lineage>
</organism>
<dbReference type="PANTHER" id="PTHR30344">
    <property type="entry name" value="6-PHOSPHOGLUCONOLACTONASE-RELATED"/>
    <property type="match status" value="1"/>
</dbReference>
<comment type="caution">
    <text evidence="2">The sequence shown here is derived from an EMBL/GenBank/DDBJ whole genome shotgun (WGS) entry which is preliminary data.</text>
</comment>
<dbReference type="EMBL" id="JOTM01000046">
    <property type="protein sequence ID" value="KEK21951.1"/>
    <property type="molecule type" value="Genomic_DNA"/>
</dbReference>
<dbReference type="InterPro" id="IPR019405">
    <property type="entry name" value="Lactonase_7-beta_prop"/>
</dbReference>
<reference evidence="2 3" key="1">
    <citation type="submission" date="2014-06" db="EMBL/GenBank/DDBJ databases">
        <title>Draft genome sequence of Bacillus gaemokensis JCM 15801 (MCCC 1A00707).</title>
        <authorList>
            <person name="Lai Q."/>
            <person name="Liu Y."/>
            <person name="Shao Z."/>
        </authorList>
    </citation>
    <scope>NUCLEOTIDE SEQUENCE [LARGE SCALE GENOMIC DNA]</scope>
    <source>
        <strain evidence="2 3">JCM 15801</strain>
    </source>
</reference>
<name>A0A073K612_9BACI</name>
<dbReference type="SUPFAM" id="SSF51004">
    <property type="entry name" value="C-terminal (heme d1) domain of cytochrome cd1-nitrite reductase"/>
    <property type="match status" value="1"/>
</dbReference>
<sequence>MNKNEFLGYIGTYTKGTSEGIYRFVLDAKSAIIKDIKGVANVGSPTYLAISYDNQYLYSVAKTDQSGGIAAFSIHSETKNLDVINMQLLEGASPCHLNINQENGTVVAANYHKGTVESYVVNHEVGSINSAVSIVQHSGSGPNKERQEKPHTHYAGFTPDQKYVIAIDLGIDKLITYRENSGKLTEVHSLSVNPESGPRNLVFHPNGKFTYVMTELSSEVIVLTYDVEDGSFKELQYVSTLPKEYEGNNYGSAIHISSDGRFLYAANRGHNSIAVFRVNQDSGELILIEAVPTEGDWPRDFALDPTEKFIVVSNEKSSNLVLFSRNEFTGQLILLQSDVIVPGPVCVKFLHD</sequence>
<dbReference type="STRING" id="574375.AZF08_00090"/>
<proteinExistence type="inferred from homology"/>
<dbReference type="Gene3D" id="2.130.10.10">
    <property type="entry name" value="YVTN repeat-like/Quinoprotein amine dehydrogenase"/>
    <property type="match status" value="1"/>
</dbReference>
<dbReference type="FunFam" id="2.130.10.10:FF:000306">
    <property type="entry name" value="3-carboxymuconate cyclase"/>
    <property type="match status" value="1"/>
</dbReference>
<dbReference type="Pfam" id="PF10282">
    <property type="entry name" value="Lactonase"/>
    <property type="match status" value="1"/>
</dbReference>